<dbReference type="SMART" id="SM00062">
    <property type="entry name" value="PBPb"/>
    <property type="match status" value="1"/>
</dbReference>
<accession>A0A6I3KN66</accession>
<evidence type="ECO:0000313" key="5">
    <source>
        <dbReference type="EMBL" id="MTD94131.1"/>
    </source>
</evidence>
<keyword evidence="6" id="KW-1185">Reference proteome</keyword>
<comment type="caution">
    <text evidence="5">The sequence shown here is derived from an EMBL/GenBank/DDBJ whole genome shotgun (WGS) entry which is preliminary data.</text>
</comment>
<dbReference type="InterPro" id="IPR036770">
    <property type="entry name" value="Ankyrin_rpt-contain_sf"/>
</dbReference>
<dbReference type="SUPFAM" id="SSF53850">
    <property type="entry name" value="Periplasmic binding protein-like II"/>
    <property type="match status" value="1"/>
</dbReference>
<keyword evidence="2 3" id="KW-0040">ANK repeat</keyword>
<proteinExistence type="predicted"/>
<dbReference type="NCBIfam" id="TIGR03871">
    <property type="entry name" value="ABC_peri_MoxJ_2"/>
    <property type="match status" value="1"/>
</dbReference>
<organism evidence="5 6">
    <name type="scientific">Hyphomicrobium album</name>
    <dbReference type="NCBI Taxonomy" id="2665159"/>
    <lineage>
        <taxon>Bacteria</taxon>
        <taxon>Pseudomonadati</taxon>
        <taxon>Pseudomonadota</taxon>
        <taxon>Alphaproteobacteria</taxon>
        <taxon>Hyphomicrobiales</taxon>
        <taxon>Hyphomicrobiaceae</taxon>
        <taxon>Hyphomicrobium</taxon>
    </lineage>
</organism>
<dbReference type="InterPro" id="IPR001638">
    <property type="entry name" value="Solute-binding_3/MltF_N"/>
</dbReference>
<name>A0A6I3KN66_9HYPH</name>
<evidence type="ECO:0000259" key="4">
    <source>
        <dbReference type="SMART" id="SM00062"/>
    </source>
</evidence>
<dbReference type="SMART" id="SM00248">
    <property type="entry name" value="ANK"/>
    <property type="match status" value="6"/>
</dbReference>
<feature type="repeat" description="ANK" evidence="3">
    <location>
        <begin position="446"/>
        <end position="478"/>
    </location>
</feature>
<dbReference type="PANTHER" id="PTHR24171">
    <property type="entry name" value="ANKYRIN REPEAT DOMAIN-CONTAINING PROTEIN 39-RELATED"/>
    <property type="match status" value="1"/>
</dbReference>
<dbReference type="Gene3D" id="1.25.40.20">
    <property type="entry name" value="Ankyrin repeat-containing domain"/>
    <property type="match status" value="2"/>
</dbReference>
<dbReference type="Pfam" id="PF12796">
    <property type="entry name" value="Ank_2"/>
    <property type="match status" value="2"/>
</dbReference>
<feature type="repeat" description="ANK" evidence="3">
    <location>
        <begin position="413"/>
        <end position="445"/>
    </location>
</feature>
<keyword evidence="1" id="KW-0677">Repeat</keyword>
<sequence>MHDLKRGSSHLLLGAVLFVGAIVPALAARDMQKNFNELTSAEKTAAKRAAKKMYEEKSLKRLVVCADPGNMPLSDVNQAGYQNKIAEVIAKKLGAGLEYFWRPYLERGLTRETFDTNMCDVLLDLPAVYEPALTTIPIYKSTYAIVYRNDRGFAFKDFDDPALKGLKIGVFQTSSIRQVMTKKGLAPYLKLKTLSHNADLHPENQPWRQVQEVIDGTLDVAAVWGPFAGWLKTMKGEPITLQPVNLWEDIVPMEYELAAGVPKTDAKLKYLLDLALEDSKAEIEKILTDYGVPLVQCSTCLVQGNLPSHGAYIKPASLEYKAKPESASPDQVVTEQKLEAWLAEGADLTQELSNAVLASDQTRIRFLVKKGADINARDPQGYAPVHTAARKRHPELIALFAELGADLNEPDGDGMTPLQHAVMRNHVPSVKMLLERGADIEKKNTVGYSPLALAIAEAKFEVAKVLLEAGAHIDAAAGPDALTPLMIASSQVSPGEGAIFLPESTRPIDLARDLIKRGADVNAQSKSGVTALMIAAARNVAPMIGLLIQAGAKAGLKSVQGQTAADIADQNGAEAAAKALKLIGKVSDEDGH</sequence>
<dbReference type="InterPro" id="IPR022448">
    <property type="entry name" value="Quinoprotein_dehydrogenase"/>
</dbReference>
<gene>
    <name evidence="5" type="ORF">GIW81_07240</name>
</gene>
<reference evidence="5 6" key="1">
    <citation type="submission" date="2019-11" db="EMBL/GenBank/DDBJ databases">
        <title>Identification of a novel strain.</title>
        <authorList>
            <person name="Xu Q."/>
            <person name="Wang G."/>
        </authorList>
    </citation>
    <scope>NUCLEOTIDE SEQUENCE [LARGE SCALE GENOMIC DNA]</scope>
    <source>
        <strain evidence="6">xq</strain>
    </source>
</reference>
<protein>
    <submittedName>
        <fullName evidence="5">Quinoprotein dehydrogenase-associated putative ABC transporter substrate-binding protein</fullName>
    </submittedName>
</protein>
<dbReference type="SUPFAM" id="SSF48403">
    <property type="entry name" value="Ankyrin repeat"/>
    <property type="match status" value="1"/>
</dbReference>
<dbReference type="Gene3D" id="3.40.190.10">
    <property type="entry name" value="Periplasmic binding protein-like II"/>
    <property type="match status" value="2"/>
</dbReference>
<dbReference type="Proteomes" id="UP000440694">
    <property type="component" value="Unassembled WGS sequence"/>
</dbReference>
<evidence type="ECO:0000313" key="6">
    <source>
        <dbReference type="Proteomes" id="UP000440694"/>
    </source>
</evidence>
<dbReference type="PANTHER" id="PTHR24171:SF9">
    <property type="entry name" value="ANKYRIN REPEAT DOMAIN-CONTAINING PROTEIN 39"/>
    <property type="match status" value="1"/>
</dbReference>
<feature type="repeat" description="ANK" evidence="3">
    <location>
        <begin position="380"/>
        <end position="412"/>
    </location>
</feature>
<dbReference type="PROSITE" id="PS50297">
    <property type="entry name" value="ANK_REP_REGION"/>
    <property type="match status" value="3"/>
</dbReference>
<dbReference type="EMBL" id="WMBQ01000001">
    <property type="protein sequence ID" value="MTD94131.1"/>
    <property type="molecule type" value="Genomic_DNA"/>
</dbReference>
<evidence type="ECO:0000256" key="2">
    <source>
        <dbReference type="ARBA" id="ARBA00023043"/>
    </source>
</evidence>
<evidence type="ECO:0000256" key="3">
    <source>
        <dbReference type="PROSITE-ProRule" id="PRU00023"/>
    </source>
</evidence>
<dbReference type="InterPro" id="IPR002110">
    <property type="entry name" value="Ankyrin_rpt"/>
</dbReference>
<evidence type="ECO:0000256" key="1">
    <source>
        <dbReference type="ARBA" id="ARBA00022737"/>
    </source>
</evidence>
<dbReference type="AlphaFoldDB" id="A0A6I3KN66"/>
<feature type="domain" description="Solute-binding protein family 3/N-terminal" evidence="4">
    <location>
        <begin position="61"/>
        <end position="290"/>
    </location>
</feature>
<dbReference type="RefSeq" id="WP_154738598.1">
    <property type="nucleotide sequence ID" value="NZ_WMBQ01000001.1"/>
</dbReference>
<feature type="repeat" description="ANK" evidence="3">
    <location>
        <begin position="527"/>
        <end position="559"/>
    </location>
</feature>
<dbReference type="PROSITE" id="PS50088">
    <property type="entry name" value="ANK_REPEAT"/>
    <property type="match status" value="4"/>
</dbReference>